<organism evidence="1 2">
    <name type="scientific">Cutibacterium acnes (strain DSM 16379 / KPA171202)</name>
    <name type="common">Propionibacterium acnes</name>
    <dbReference type="NCBI Taxonomy" id="267747"/>
    <lineage>
        <taxon>Bacteria</taxon>
        <taxon>Bacillati</taxon>
        <taxon>Actinomycetota</taxon>
        <taxon>Actinomycetes</taxon>
        <taxon>Propionibacteriales</taxon>
        <taxon>Propionibacteriaceae</taxon>
        <taxon>Cutibacterium</taxon>
    </lineage>
</organism>
<protein>
    <submittedName>
        <fullName evidence="1">Uncharacterized protein</fullName>
    </submittedName>
</protein>
<sequence>MHHPSFAGTLCEPRRPLPRQICVGYPNGSCPSDCGCPTTYSTRSHHDSITQVSERRSPHCHVRGSFAVAPSVAHSGSLELFAEPHYKARIGYRTTTGSWNISRGNNDTLSSVKNHTNWSAAFWYDAHQGGHCWDYSPKTDDPYFWWYDDNQASSFALGRGC</sequence>
<dbReference type="KEGG" id="pac:PPA2362"/>
<dbReference type="EMBL" id="AE017283">
    <property type="protein sequence ID" value="AAT83520.1"/>
    <property type="molecule type" value="Genomic_DNA"/>
</dbReference>
<evidence type="ECO:0000313" key="2">
    <source>
        <dbReference type="Proteomes" id="UP000000603"/>
    </source>
</evidence>
<accession>Q6A6U3</accession>
<evidence type="ECO:0000313" key="1">
    <source>
        <dbReference type="EMBL" id="AAT83520.1"/>
    </source>
</evidence>
<reference evidence="1 2" key="1">
    <citation type="journal article" date="2004" name="Science">
        <title>The complete genome sequence of Propionibacterium acnes, a commensal of human skin.</title>
        <authorList>
            <person name="Bruggemann H."/>
            <person name="Henne A."/>
            <person name="Hoster F."/>
            <person name="Liesegang H."/>
            <person name="Wiezer A."/>
            <person name="Strittmatter A."/>
            <person name="Hujer S."/>
            <person name="Durre P."/>
            <person name="Gottschalk G."/>
        </authorList>
    </citation>
    <scope>NUCLEOTIDE SEQUENCE [LARGE SCALE GENOMIC DNA]</scope>
    <source>
        <strain evidence="2">DSM 16379 / KPA171202</strain>
    </source>
</reference>
<dbReference type="Gene3D" id="2.60.20.10">
    <property type="entry name" value="Crystallins"/>
    <property type="match status" value="1"/>
</dbReference>
<proteinExistence type="predicted"/>
<dbReference type="EnsemblBacteria" id="AAT83520">
    <property type="protein sequence ID" value="AAT83520"/>
    <property type="gene ID" value="PPA2362"/>
</dbReference>
<gene>
    <name evidence="1" type="ordered locus">PPA2362</name>
</gene>
<dbReference type="Proteomes" id="UP000000603">
    <property type="component" value="Chromosome"/>
</dbReference>
<dbReference type="eggNOG" id="ENOG5031XWG">
    <property type="taxonomic scope" value="Bacteria"/>
</dbReference>
<name>Q6A6U3_CUTAK</name>
<dbReference type="AlphaFoldDB" id="Q6A6U3"/>
<dbReference type="HOGENOM" id="CLU_139154_0_0_11"/>